<proteinExistence type="predicted"/>
<dbReference type="PANTHER" id="PTHR35046:SF9">
    <property type="entry name" value="RNA-DIRECTED DNA POLYMERASE"/>
    <property type="match status" value="1"/>
</dbReference>
<accession>A0A834SD74</accession>
<sequence length="263" mass="30347">MRREGMKEELSLPPGPITRSRAKKFKESLQIYVGRLLEHMEDQDSIMAQEIIHTQLGVNASNKPNIELLVRESHSGGLIWHFGVQKTLDMLNEHFYWLNMRKDVEKICAKCIACKQAKFKSMPHGLYTPLPVPTEPWIDISMDFVLGFSPFEIVYSFNPLIVLDLMPLPLSEIASIDGKKKTEVVKAIHEKAREHIEKKNRIYAQKANKGRKQVIFEPGDWIWVHMRKESIIHERQLQRPINQSSLGLMPRSIIETSLNIVSS</sequence>
<dbReference type="Pfam" id="PF17921">
    <property type="entry name" value="Integrase_H2C2"/>
    <property type="match status" value="1"/>
</dbReference>
<protein>
    <submittedName>
        <fullName evidence="2">Putative retroelement integrase</fullName>
    </submittedName>
</protein>
<name>A0A834SD74_9FABA</name>
<feature type="domain" description="Integrase zinc-binding" evidence="1">
    <location>
        <begin position="65"/>
        <end position="118"/>
    </location>
</feature>
<dbReference type="EMBL" id="JAAIUW010000073">
    <property type="protein sequence ID" value="KAF7800964.1"/>
    <property type="molecule type" value="Genomic_DNA"/>
</dbReference>
<keyword evidence="3" id="KW-1185">Reference proteome</keyword>
<dbReference type="Gene3D" id="1.10.340.70">
    <property type="match status" value="1"/>
</dbReference>
<dbReference type="AlphaFoldDB" id="A0A834SD74"/>
<evidence type="ECO:0000313" key="3">
    <source>
        <dbReference type="Proteomes" id="UP000634136"/>
    </source>
</evidence>
<dbReference type="InterPro" id="IPR041588">
    <property type="entry name" value="Integrase_H2C2"/>
</dbReference>
<comment type="caution">
    <text evidence="2">The sequence shown here is derived from an EMBL/GenBank/DDBJ whole genome shotgun (WGS) entry which is preliminary data.</text>
</comment>
<reference evidence="2" key="1">
    <citation type="submission" date="2020-09" db="EMBL/GenBank/DDBJ databases">
        <title>Genome-Enabled Discovery of Anthraquinone Biosynthesis in Senna tora.</title>
        <authorList>
            <person name="Kang S.-H."/>
            <person name="Pandey R.P."/>
            <person name="Lee C.-M."/>
            <person name="Sim J.-S."/>
            <person name="Jeong J.-T."/>
            <person name="Choi B.-S."/>
            <person name="Jung M."/>
            <person name="Ginzburg D."/>
            <person name="Zhao K."/>
            <person name="Won S.Y."/>
            <person name="Oh T.-J."/>
            <person name="Yu Y."/>
            <person name="Kim N.-H."/>
            <person name="Lee O.R."/>
            <person name="Lee T.-H."/>
            <person name="Bashyal P."/>
            <person name="Kim T.-S."/>
            <person name="Lee W.-H."/>
            <person name="Kawkins C."/>
            <person name="Kim C.-K."/>
            <person name="Kim J.S."/>
            <person name="Ahn B.O."/>
            <person name="Rhee S.Y."/>
            <person name="Sohng J.K."/>
        </authorList>
    </citation>
    <scope>NUCLEOTIDE SEQUENCE</scope>
    <source>
        <tissue evidence="2">Leaf</tissue>
    </source>
</reference>
<evidence type="ECO:0000259" key="1">
    <source>
        <dbReference type="Pfam" id="PF17921"/>
    </source>
</evidence>
<evidence type="ECO:0000313" key="2">
    <source>
        <dbReference type="EMBL" id="KAF7800964.1"/>
    </source>
</evidence>
<dbReference type="OrthoDB" id="1404009at2759"/>
<dbReference type="PANTHER" id="PTHR35046">
    <property type="entry name" value="ZINC KNUCKLE (CCHC-TYPE) FAMILY PROTEIN"/>
    <property type="match status" value="1"/>
</dbReference>
<dbReference type="Proteomes" id="UP000634136">
    <property type="component" value="Unassembled WGS sequence"/>
</dbReference>
<organism evidence="2 3">
    <name type="scientific">Senna tora</name>
    <dbReference type="NCBI Taxonomy" id="362788"/>
    <lineage>
        <taxon>Eukaryota</taxon>
        <taxon>Viridiplantae</taxon>
        <taxon>Streptophyta</taxon>
        <taxon>Embryophyta</taxon>
        <taxon>Tracheophyta</taxon>
        <taxon>Spermatophyta</taxon>
        <taxon>Magnoliopsida</taxon>
        <taxon>eudicotyledons</taxon>
        <taxon>Gunneridae</taxon>
        <taxon>Pentapetalae</taxon>
        <taxon>rosids</taxon>
        <taxon>fabids</taxon>
        <taxon>Fabales</taxon>
        <taxon>Fabaceae</taxon>
        <taxon>Caesalpinioideae</taxon>
        <taxon>Cassia clade</taxon>
        <taxon>Senna</taxon>
    </lineage>
</organism>
<gene>
    <name evidence="2" type="ORF">G2W53_044540</name>
</gene>